<evidence type="ECO:0000256" key="7">
    <source>
        <dbReference type="ARBA" id="ARBA00023079"/>
    </source>
</evidence>
<comment type="catalytic activity">
    <reaction evidence="8 9">
        <text>L-tryptophan + O2 = N-formyl-L-kynurenine</text>
        <dbReference type="Rhea" id="RHEA:24536"/>
        <dbReference type="ChEBI" id="CHEBI:15379"/>
        <dbReference type="ChEBI" id="CHEBI:57912"/>
        <dbReference type="ChEBI" id="CHEBI:58629"/>
        <dbReference type="EC" id="1.13.11.11"/>
    </reaction>
</comment>
<feature type="binding site" evidence="9">
    <location>
        <position position="118"/>
    </location>
    <ligand>
        <name>substrate</name>
    </ligand>
</feature>
<dbReference type="Proteomes" id="UP000319516">
    <property type="component" value="Unassembled WGS sequence"/>
</dbReference>
<protein>
    <recommendedName>
        <fullName evidence="9">Tryptophan 2,3-dioxygenase</fullName>
        <shortName evidence="9">TDO</shortName>
        <ecNumber evidence="9">1.13.11.11</ecNumber>
    </recommendedName>
    <alternativeName>
        <fullName evidence="9">Tryptamin 2,3-dioxygenase</fullName>
    </alternativeName>
    <alternativeName>
        <fullName evidence="9">Tryptophan oxygenase</fullName>
        <shortName evidence="9">TO</shortName>
        <shortName evidence="9">TRPO</shortName>
    </alternativeName>
    <alternativeName>
        <fullName evidence="9">Tryptophan pyrrolase</fullName>
    </alternativeName>
    <alternativeName>
        <fullName evidence="9">Tryptophanase</fullName>
    </alternativeName>
</protein>
<keyword evidence="3 9" id="KW-0479">Metal-binding</keyword>
<comment type="subunit">
    <text evidence="1 9">Homotetramer.</text>
</comment>
<feature type="binding site" description="axial binding residue" evidence="9">
    <location>
        <position position="245"/>
    </location>
    <ligand>
        <name>heme</name>
        <dbReference type="ChEBI" id="CHEBI:30413"/>
    </ligand>
    <ligandPart>
        <name>Fe</name>
        <dbReference type="ChEBI" id="CHEBI:18248"/>
    </ligandPart>
</feature>
<dbReference type="Gene3D" id="1.20.58.480">
    <property type="match status" value="1"/>
</dbReference>
<dbReference type="GO" id="GO:0019441">
    <property type="term" value="P:L-tryptophan catabolic process to kynurenine"/>
    <property type="evidence" value="ECO:0007669"/>
    <property type="project" value="UniProtKB-UniRule"/>
</dbReference>
<dbReference type="FunFam" id="1.20.58.480:FF:000001">
    <property type="entry name" value="Tryptophan 2,3-dioxygenase"/>
    <property type="match status" value="1"/>
</dbReference>
<gene>
    <name evidence="9" type="primary">kynA</name>
    <name evidence="10" type="ORF">FB467_1428</name>
</gene>
<evidence type="ECO:0000256" key="3">
    <source>
        <dbReference type="ARBA" id="ARBA00022723"/>
    </source>
</evidence>
<evidence type="ECO:0000256" key="8">
    <source>
        <dbReference type="ARBA" id="ARBA00050412"/>
    </source>
</evidence>
<dbReference type="GO" id="GO:0004833">
    <property type="term" value="F:L-tryptophan 2,3-dioxygenase activity"/>
    <property type="evidence" value="ECO:0007669"/>
    <property type="project" value="UniProtKB-UniRule"/>
</dbReference>
<keyword evidence="4 9" id="KW-0223">Dioxygenase</keyword>
<comment type="caution">
    <text evidence="10">The sequence shown here is derived from an EMBL/GenBank/DDBJ whole genome shotgun (WGS) entry which is preliminary data.</text>
</comment>
<sequence length="298" mass="34720">MSSDQASDNRSTRELESGIERDFSKNLSYGEYLDLERVLSAQHPRAVPPRHDELLFIIQHQTSELWLKLMLHELRSARELIRADETKPALKRLARVKHIQVTLTEQWSVLATLTPSEYAEFRSFLATGSGFQSWQYRSVEFILGNKNPDMLSVFKHNPTVQQELADLLHERSLYDEFLAYLAREGFAVPAEVLERDWQQPYTSQEGVVDVFRTIYNDTHRYWAAYEMAEALVDVEDNFQFWRFRHLKTVERIIGSKRGTGGSSGVPFLRKALELTFFPELYAVRSRIQDVEAPGYHHH</sequence>
<dbReference type="RefSeq" id="WP_228393403.1">
    <property type="nucleotide sequence ID" value="NZ_BAAAIK010000004.1"/>
</dbReference>
<comment type="pathway">
    <text evidence="9">Amino-acid degradation; L-tryptophan degradation via kynurenine pathway; L-kynurenine from L-tryptophan: step 1/2.</text>
</comment>
<comment type="cofactor">
    <cofactor evidence="9">
        <name>heme</name>
        <dbReference type="ChEBI" id="CHEBI:30413"/>
    </cofactor>
    <text evidence="9">Binds 1 heme group per subunit.</text>
</comment>
<evidence type="ECO:0000256" key="1">
    <source>
        <dbReference type="ARBA" id="ARBA00011881"/>
    </source>
</evidence>
<organism evidence="10 11">
    <name type="scientific">Ornithinicoccus hortensis</name>
    <dbReference type="NCBI Taxonomy" id="82346"/>
    <lineage>
        <taxon>Bacteria</taxon>
        <taxon>Bacillati</taxon>
        <taxon>Actinomycetota</taxon>
        <taxon>Actinomycetes</taxon>
        <taxon>Micrococcales</taxon>
        <taxon>Intrasporangiaceae</taxon>
        <taxon>Ornithinicoccus</taxon>
    </lineage>
</organism>
<dbReference type="UniPathway" id="UPA00333">
    <property type="reaction ID" value="UER00453"/>
</dbReference>
<feature type="binding site" evidence="9">
    <location>
        <begin position="56"/>
        <end position="60"/>
    </location>
    <ligand>
        <name>substrate</name>
    </ligand>
</feature>
<dbReference type="InterPro" id="IPR017485">
    <property type="entry name" value="Trp_2-3-dOase_bac"/>
</dbReference>
<evidence type="ECO:0000256" key="4">
    <source>
        <dbReference type="ARBA" id="ARBA00022964"/>
    </source>
</evidence>
<keyword evidence="2 9" id="KW-0349">Heme</keyword>
<feature type="binding site" evidence="9">
    <location>
        <position position="259"/>
    </location>
    <ligand>
        <name>substrate</name>
    </ligand>
</feature>
<evidence type="ECO:0000256" key="5">
    <source>
        <dbReference type="ARBA" id="ARBA00023002"/>
    </source>
</evidence>
<evidence type="ECO:0000313" key="10">
    <source>
        <dbReference type="EMBL" id="TQL50323.1"/>
    </source>
</evidence>
<keyword evidence="6 9" id="KW-0408">Iron</keyword>
<dbReference type="InterPro" id="IPR004981">
    <property type="entry name" value="Trp_2_3_dOase"/>
</dbReference>
<dbReference type="Pfam" id="PF03301">
    <property type="entry name" value="Trp_dioxygenase"/>
    <property type="match status" value="2"/>
</dbReference>
<evidence type="ECO:0000256" key="6">
    <source>
        <dbReference type="ARBA" id="ARBA00023004"/>
    </source>
</evidence>
<keyword evidence="7 9" id="KW-0823">Tryptophan catabolism</keyword>
<name>A0A542YQE5_9MICO</name>
<dbReference type="PANTHER" id="PTHR10138">
    <property type="entry name" value="TRYPTOPHAN 2,3-DIOXYGENASE"/>
    <property type="match status" value="1"/>
</dbReference>
<dbReference type="HAMAP" id="MF_01972">
    <property type="entry name" value="T23O"/>
    <property type="match status" value="1"/>
</dbReference>
<proteinExistence type="inferred from homology"/>
<evidence type="ECO:0000256" key="9">
    <source>
        <dbReference type="HAMAP-Rule" id="MF_01972"/>
    </source>
</evidence>
<dbReference type="InterPro" id="IPR037217">
    <property type="entry name" value="Trp/Indoleamine_2_3_dOase-like"/>
</dbReference>
<reference evidence="10 11" key="1">
    <citation type="submission" date="2019-06" db="EMBL/GenBank/DDBJ databases">
        <title>Sequencing the genomes of 1000 actinobacteria strains.</title>
        <authorList>
            <person name="Klenk H.-P."/>
        </authorList>
    </citation>
    <scope>NUCLEOTIDE SEQUENCE [LARGE SCALE GENOMIC DNA]</scope>
    <source>
        <strain evidence="10 11">DSM 12335</strain>
    </source>
</reference>
<dbReference type="EC" id="1.13.11.11" evidence="9"/>
<comment type="function">
    <text evidence="9">Heme-dependent dioxygenase that catalyzes the oxidative cleavage of the L-tryptophan (L-Trp) pyrrole ring and converts L-tryptophan to N-formyl-L-kynurenine. Catalyzes the oxidative cleavage of the indole moiety.</text>
</comment>
<dbReference type="GO" id="GO:0019442">
    <property type="term" value="P:L-tryptophan catabolic process to acetyl-CoA"/>
    <property type="evidence" value="ECO:0007669"/>
    <property type="project" value="TreeGrafter"/>
</dbReference>
<dbReference type="GO" id="GO:0020037">
    <property type="term" value="F:heme binding"/>
    <property type="evidence" value="ECO:0007669"/>
    <property type="project" value="UniProtKB-UniRule"/>
</dbReference>
<keyword evidence="11" id="KW-1185">Reference proteome</keyword>
<dbReference type="EMBL" id="VFOP01000001">
    <property type="protein sequence ID" value="TQL50323.1"/>
    <property type="molecule type" value="Genomic_DNA"/>
</dbReference>
<feature type="binding site" evidence="9">
    <location>
        <position position="122"/>
    </location>
    <ligand>
        <name>substrate</name>
    </ligand>
</feature>
<evidence type="ECO:0000256" key="2">
    <source>
        <dbReference type="ARBA" id="ARBA00022617"/>
    </source>
</evidence>
<comment type="similarity">
    <text evidence="9">Belongs to the tryptophan 2,3-dioxygenase family.</text>
</comment>
<dbReference type="SUPFAM" id="SSF140959">
    <property type="entry name" value="Indolic compounds 2,3-dioxygenase-like"/>
    <property type="match status" value="1"/>
</dbReference>
<dbReference type="AlphaFoldDB" id="A0A542YQE5"/>
<keyword evidence="5 9" id="KW-0560">Oxidoreductase</keyword>
<accession>A0A542YQE5</accession>
<dbReference type="NCBIfam" id="TIGR03036">
    <property type="entry name" value="trp_2_3_diox"/>
    <property type="match status" value="1"/>
</dbReference>
<dbReference type="PANTHER" id="PTHR10138:SF0">
    <property type="entry name" value="TRYPTOPHAN 2,3-DIOXYGENASE"/>
    <property type="match status" value="1"/>
</dbReference>
<evidence type="ECO:0000313" key="11">
    <source>
        <dbReference type="Proteomes" id="UP000319516"/>
    </source>
</evidence>
<dbReference type="GO" id="GO:0046872">
    <property type="term" value="F:metal ion binding"/>
    <property type="evidence" value="ECO:0007669"/>
    <property type="project" value="UniProtKB-KW"/>
</dbReference>